<reference evidence="13" key="2">
    <citation type="submission" date="2023-01" db="EMBL/GenBank/DDBJ databases">
        <title>Draft genome sequence of Sneathiella chinensis strain NBRC 103408.</title>
        <authorList>
            <person name="Sun Q."/>
            <person name="Mori K."/>
        </authorList>
    </citation>
    <scope>NUCLEOTIDE SEQUENCE</scope>
    <source>
        <strain evidence="13">NBRC 103408</strain>
    </source>
</reference>
<dbReference type="Pfam" id="PF02424">
    <property type="entry name" value="ApbE"/>
    <property type="match status" value="1"/>
</dbReference>
<comment type="similarity">
    <text evidence="11">Belongs to the ApbE family.</text>
</comment>
<dbReference type="PANTHER" id="PTHR30040:SF2">
    <property type="entry name" value="FAD:PROTEIN FMN TRANSFERASE"/>
    <property type="match status" value="1"/>
</dbReference>
<dbReference type="PANTHER" id="PTHR30040">
    <property type="entry name" value="THIAMINE BIOSYNTHESIS LIPOPROTEIN APBE"/>
    <property type="match status" value="1"/>
</dbReference>
<dbReference type="Proteomes" id="UP001161409">
    <property type="component" value="Unassembled WGS sequence"/>
</dbReference>
<evidence type="ECO:0000256" key="9">
    <source>
        <dbReference type="ARBA" id="ARBA00031306"/>
    </source>
</evidence>
<evidence type="ECO:0000256" key="4">
    <source>
        <dbReference type="ARBA" id="ARBA00022630"/>
    </source>
</evidence>
<keyword evidence="12" id="KW-0732">Signal</keyword>
<evidence type="ECO:0000256" key="3">
    <source>
        <dbReference type="ARBA" id="ARBA00016337"/>
    </source>
</evidence>
<evidence type="ECO:0000256" key="11">
    <source>
        <dbReference type="PIRNR" id="PIRNR006268"/>
    </source>
</evidence>
<dbReference type="InterPro" id="IPR003374">
    <property type="entry name" value="ApbE-like_sf"/>
</dbReference>
<sequence length="335" mass="35807">MQPKLNKKASRRSFLIMASASCAAAALPFSGAMAKEPIRWTGAALGAEGMIELHHPDPVKARSVLALCEQEIERLENLFSLYRPHSSVSKLNGSGALDNPDFQLLELLSSAQSFAAQTDGVFDVTVQPLWQFYADYFAQSGNGKKEPSWEEIQPVLKMVGYKDLLLSPSRIEFRKPGMAITLNGIAQGYITDHIKSVLQSAGFKHVLLSLGEVAAIGPKSDGHPWRVGLEAGEGDGGIATSIIPLMDQAVATSGTYASPFAGQNSANHLLNPKTGGWSTAEGSISVVSKSAMIADMYSTALSLMTGKERARLLAGSEQVDAVYFSSQAEGPNWFA</sequence>
<evidence type="ECO:0000256" key="2">
    <source>
        <dbReference type="ARBA" id="ARBA00011955"/>
    </source>
</evidence>
<gene>
    <name evidence="13" type="primary">nosX</name>
    <name evidence="13" type="ORF">GCM10007924_03950</name>
</gene>
<dbReference type="SUPFAM" id="SSF143631">
    <property type="entry name" value="ApbE-like"/>
    <property type="match status" value="1"/>
</dbReference>
<keyword evidence="4 11" id="KW-0285">Flavoprotein</keyword>
<organism evidence="13 14">
    <name type="scientific">Sneathiella chinensis</name>
    <dbReference type="NCBI Taxonomy" id="349750"/>
    <lineage>
        <taxon>Bacteria</taxon>
        <taxon>Pseudomonadati</taxon>
        <taxon>Pseudomonadota</taxon>
        <taxon>Alphaproteobacteria</taxon>
        <taxon>Sneathiellales</taxon>
        <taxon>Sneathiellaceae</taxon>
        <taxon>Sneathiella</taxon>
    </lineage>
</organism>
<dbReference type="Gene3D" id="3.10.520.10">
    <property type="entry name" value="ApbE-like domains"/>
    <property type="match status" value="1"/>
</dbReference>
<dbReference type="PROSITE" id="PS51318">
    <property type="entry name" value="TAT"/>
    <property type="match status" value="1"/>
</dbReference>
<dbReference type="PIRSF" id="PIRSF006268">
    <property type="entry name" value="ApbE"/>
    <property type="match status" value="1"/>
</dbReference>
<keyword evidence="7 11" id="KW-0274">FAD</keyword>
<dbReference type="InterPro" id="IPR006311">
    <property type="entry name" value="TAT_signal"/>
</dbReference>
<proteinExistence type="inferred from homology"/>
<evidence type="ECO:0000256" key="6">
    <source>
        <dbReference type="ARBA" id="ARBA00022723"/>
    </source>
</evidence>
<evidence type="ECO:0000313" key="14">
    <source>
        <dbReference type="Proteomes" id="UP001161409"/>
    </source>
</evidence>
<evidence type="ECO:0000256" key="5">
    <source>
        <dbReference type="ARBA" id="ARBA00022679"/>
    </source>
</evidence>
<keyword evidence="8 11" id="KW-0460">Magnesium</keyword>
<dbReference type="RefSeq" id="WP_169559195.1">
    <property type="nucleotide sequence ID" value="NZ_BSNF01000001.1"/>
</dbReference>
<evidence type="ECO:0000256" key="7">
    <source>
        <dbReference type="ARBA" id="ARBA00022827"/>
    </source>
</evidence>
<feature type="chain" id="PRO_5047205379" description="FAD:protein FMN transferase" evidence="12">
    <location>
        <begin position="35"/>
        <end position="335"/>
    </location>
</feature>
<reference evidence="13" key="1">
    <citation type="journal article" date="2014" name="Int. J. Syst. Evol. Microbiol.">
        <title>Complete genome of a new Firmicutes species belonging to the dominant human colonic microbiota ('Ruminococcus bicirculans') reveals two chromosomes and a selective capacity to utilize plant glucans.</title>
        <authorList>
            <consortium name="NISC Comparative Sequencing Program"/>
            <person name="Wegmann U."/>
            <person name="Louis P."/>
            <person name="Goesmann A."/>
            <person name="Henrissat B."/>
            <person name="Duncan S.H."/>
            <person name="Flint H.J."/>
        </authorList>
    </citation>
    <scope>NUCLEOTIDE SEQUENCE</scope>
    <source>
        <strain evidence="13">NBRC 103408</strain>
    </source>
</reference>
<evidence type="ECO:0000256" key="12">
    <source>
        <dbReference type="SAM" id="SignalP"/>
    </source>
</evidence>
<accession>A0ABQ5TZY3</accession>
<protein>
    <recommendedName>
        <fullName evidence="3 11">FAD:protein FMN transferase</fullName>
        <ecNumber evidence="2 11">2.7.1.180</ecNumber>
    </recommendedName>
    <alternativeName>
        <fullName evidence="9 11">Flavin transferase</fullName>
    </alternativeName>
</protein>
<keyword evidence="14" id="KW-1185">Reference proteome</keyword>
<keyword evidence="5 11" id="KW-0808">Transferase</keyword>
<comment type="caution">
    <text evidence="13">The sequence shown here is derived from an EMBL/GenBank/DDBJ whole genome shotgun (WGS) entry which is preliminary data.</text>
</comment>
<keyword evidence="6 11" id="KW-0479">Metal-binding</keyword>
<evidence type="ECO:0000256" key="8">
    <source>
        <dbReference type="ARBA" id="ARBA00022842"/>
    </source>
</evidence>
<evidence type="ECO:0000313" key="13">
    <source>
        <dbReference type="EMBL" id="GLQ05174.1"/>
    </source>
</evidence>
<dbReference type="GO" id="GO:0016740">
    <property type="term" value="F:transferase activity"/>
    <property type="evidence" value="ECO:0007669"/>
    <property type="project" value="UniProtKB-KW"/>
</dbReference>
<feature type="signal peptide" evidence="12">
    <location>
        <begin position="1"/>
        <end position="34"/>
    </location>
</feature>
<dbReference type="InterPro" id="IPR024932">
    <property type="entry name" value="ApbE"/>
</dbReference>
<comment type="cofactor">
    <cofactor evidence="1">
        <name>Mg(2+)</name>
        <dbReference type="ChEBI" id="CHEBI:18420"/>
    </cofactor>
</comment>
<dbReference type="EC" id="2.7.1.180" evidence="2 11"/>
<name>A0ABQ5TZY3_9PROT</name>
<dbReference type="EMBL" id="BSNF01000001">
    <property type="protein sequence ID" value="GLQ05174.1"/>
    <property type="molecule type" value="Genomic_DNA"/>
</dbReference>
<evidence type="ECO:0000256" key="1">
    <source>
        <dbReference type="ARBA" id="ARBA00001946"/>
    </source>
</evidence>
<comment type="catalytic activity">
    <reaction evidence="10 11">
        <text>L-threonyl-[protein] + FAD = FMN-L-threonyl-[protein] + AMP + H(+)</text>
        <dbReference type="Rhea" id="RHEA:36847"/>
        <dbReference type="Rhea" id="RHEA-COMP:11060"/>
        <dbReference type="Rhea" id="RHEA-COMP:11061"/>
        <dbReference type="ChEBI" id="CHEBI:15378"/>
        <dbReference type="ChEBI" id="CHEBI:30013"/>
        <dbReference type="ChEBI" id="CHEBI:57692"/>
        <dbReference type="ChEBI" id="CHEBI:74257"/>
        <dbReference type="ChEBI" id="CHEBI:456215"/>
        <dbReference type="EC" id="2.7.1.180"/>
    </reaction>
</comment>
<evidence type="ECO:0000256" key="10">
    <source>
        <dbReference type="ARBA" id="ARBA00048540"/>
    </source>
</evidence>